<gene>
    <name evidence="2" type="ORF">TUM16652_08140</name>
</gene>
<name>A0ABD0BL14_ENTCL</name>
<proteinExistence type="predicted"/>
<accession>A0ABD0BL14</accession>
<evidence type="ECO:0000313" key="2">
    <source>
        <dbReference type="EMBL" id="GJJ82115.1"/>
    </source>
</evidence>
<dbReference type="AlphaFoldDB" id="A0ABD0BL14"/>
<comment type="caution">
    <text evidence="2">The sequence shown here is derived from an EMBL/GenBank/DDBJ whole genome shotgun (WGS) entry which is preliminary data.</text>
</comment>
<sequence>MAGVYDDATSPNSAGLPPVNTGDVTMMPDSLLFIVMENLRNVNKIPSPTRNDLCCGSANYF</sequence>
<organism evidence="2 3">
    <name type="scientific">Enterobacter cloacae</name>
    <dbReference type="NCBI Taxonomy" id="550"/>
    <lineage>
        <taxon>Bacteria</taxon>
        <taxon>Pseudomonadati</taxon>
        <taxon>Pseudomonadota</taxon>
        <taxon>Gammaproteobacteria</taxon>
        <taxon>Enterobacterales</taxon>
        <taxon>Enterobacteriaceae</taxon>
        <taxon>Enterobacter</taxon>
        <taxon>Enterobacter cloacae complex</taxon>
    </lineage>
</organism>
<dbReference type="EMBL" id="BQFY01000006">
    <property type="protein sequence ID" value="GJJ82115.1"/>
    <property type="molecule type" value="Genomic_DNA"/>
</dbReference>
<dbReference type="Proteomes" id="UP001050241">
    <property type="component" value="Unassembled WGS sequence"/>
</dbReference>
<evidence type="ECO:0000256" key="1">
    <source>
        <dbReference type="SAM" id="MobiDB-lite"/>
    </source>
</evidence>
<evidence type="ECO:0000313" key="3">
    <source>
        <dbReference type="Proteomes" id="UP001050241"/>
    </source>
</evidence>
<protein>
    <submittedName>
        <fullName evidence="2">Uncharacterized protein</fullName>
    </submittedName>
</protein>
<feature type="region of interest" description="Disordered" evidence="1">
    <location>
        <begin position="1"/>
        <end position="21"/>
    </location>
</feature>
<reference evidence="2" key="1">
    <citation type="submission" date="2021-11" db="EMBL/GenBank/DDBJ databases">
        <title>WGS analysis for carbapenemase-producing Enterobacterales outbreak in a University Hospital, Japan.</title>
        <authorList>
            <person name="Tukada M."/>
            <person name="Miyazaki T."/>
            <person name="Aoki K."/>
            <person name="Yoshizawa S."/>
            <person name="Ishii Y."/>
            <person name="Tateda K."/>
        </authorList>
    </citation>
    <scope>NUCLEOTIDE SEQUENCE</scope>
    <source>
        <strain evidence="2">TUM16652</strain>
    </source>
</reference>